<sequence length="383" mass="42740">MAPRRLSENPPPAASDEEEEEESDSESDEGNTEQNGAVDKHDDENDNGNPDDDEEEEEEEEDKESPVSKKSVVPATPQKSDSATESDDSESTQPSPSLSAFTIKLYNRSPKPNKTASSKRPAESDSMGPTNKKKKPTAGVGEDEVVKRGAVQRLWSEDDEIVVLNGLSQYKSEKGADPYSEMGAFYEYIKKSLHVDVSRNQLIDKIRRLKKKYGNNMKRGQDPVFTKSHDEKSFQLSKKLWGKNDQNVNNDNDDNIAGGGVTLGLLANQLSSKKPIRAPNVEEKDQIKSKEKIETKSAVVKGEGVWEKYPSLSEALESEEGLSDGVKVSLRKHLGMIEKGKLKELDDKWKKLRQAELELFVQRMELVHDQVQLALHSIKSSDI</sequence>
<evidence type="ECO:0000256" key="1">
    <source>
        <dbReference type="ARBA" id="ARBA00010820"/>
    </source>
</evidence>
<dbReference type="InterPro" id="IPR007592">
    <property type="entry name" value="GEBP"/>
</dbReference>
<reference evidence="5" key="1">
    <citation type="journal article" date="2010" name="Nat. Biotechnol.">
        <title>Draft genome sequence of the oilseed species Ricinus communis.</title>
        <authorList>
            <person name="Chan A.P."/>
            <person name="Crabtree J."/>
            <person name="Zhao Q."/>
            <person name="Lorenzi H."/>
            <person name="Orvis J."/>
            <person name="Puiu D."/>
            <person name="Melake-Berhan A."/>
            <person name="Jones K.M."/>
            <person name="Redman J."/>
            <person name="Chen G."/>
            <person name="Cahoon E.B."/>
            <person name="Gedil M."/>
            <person name="Stanke M."/>
            <person name="Haas B.J."/>
            <person name="Wortman J.R."/>
            <person name="Fraser-Liggett C.M."/>
            <person name="Ravel J."/>
            <person name="Rabinowicz P.D."/>
        </authorList>
    </citation>
    <scope>NUCLEOTIDE SEQUENCE [LARGE SCALE GENOMIC DNA]</scope>
    <source>
        <strain evidence="5">cv. Hale</strain>
    </source>
</reference>
<dbReference type="Proteomes" id="UP000008311">
    <property type="component" value="Unassembled WGS sequence"/>
</dbReference>
<evidence type="ECO:0000256" key="2">
    <source>
        <dbReference type="SAM" id="MobiDB-lite"/>
    </source>
</evidence>
<dbReference type="eggNOG" id="ENOG502RQE9">
    <property type="taxonomic scope" value="Eukaryota"/>
</dbReference>
<keyword evidence="5" id="KW-1185">Reference proteome</keyword>
<proteinExistence type="inferred from homology"/>
<dbReference type="GO" id="GO:0005634">
    <property type="term" value="C:nucleus"/>
    <property type="evidence" value="ECO:0000318"/>
    <property type="project" value="GO_Central"/>
</dbReference>
<dbReference type="STRING" id="3988.B9RPN8"/>
<gene>
    <name evidence="4" type="ORF">RCOM_1547780</name>
</gene>
<dbReference type="PANTHER" id="PTHR31662:SF98">
    <property type="entry name" value="STOREKEEPER PROTEIN-LIKE"/>
    <property type="match status" value="1"/>
</dbReference>
<dbReference type="InParanoid" id="B9RPN8"/>
<comment type="similarity">
    <text evidence="1">Belongs to the GeBP family.</text>
</comment>
<feature type="domain" description="Glabrous enhancer-binding protein-like DBD" evidence="3">
    <location>
        <begin position="152"/>
        <end position="242"/>
    </location>
</feature>
<dbReference type="GO" id="GO:0006355">
    <property type="term" value="P:regulation of DNA-templated transcription"/>
    <property type="evidence" value="ECO:0007669"/>
    <property type="project" value="InterPro"/>
</dbReference>
<dbReference type="InterPro" id="IPR053932">
    <property type="entry name" value="GeBP-like_DBD"/>
</dbReference>
<accession>B9RPN8</accession>
<dbReference type="OrthoDB" id="661680at2759"/>
<feature type="compositionally biased region" description="Acidic residues" evidence="2">
    <location>
        <begin position="15"/>
        <end position="31"/>
    </location>
</feature>
<feature type="region of interest" description="Disordered" evidence="2">
    <location>
        <begin position="1"/>
        <end position="144"/>
    </location>
</feature>
<dbReference type="AlphaFoldDB" id="B9RPN8"/>
<dbReference type="EMBL" id="EQ973796">
    <property type="protein sequence ID" value="EEF46654.1"/>
    <property type="molecule type" value="Genomic_DNA"/>
</dbReference>
<protein>
    <submittedName>
        <fullName evidence="4">Transcription regulator, putative</fullName>
    </submittedName>
</protein>
<evidence type="ECO:0000313" key="4">
    <source>
        <dbReference type="EMBL" id="EEF46654.1"/>
    </source>
</evidence>
<evidence type="ECO:0000259" key="3">
    <source>
        <dbReference type="Pfam" id="PF04504"/>
    </source>
</evidence>
<dbReference type="PANTHER" id="PTHR31662">
    <property type="entry name" value="BNAANNG10740D PROTEIN-RELATED"/>
    <property type="match status" value="1"/>
</dbReference>
<dbReference type="KEGG" id="rcu:8277733"/>
<name>B9RPN8_RICCO</name>
<dbReference type="Pfam" id="PF04504">
    <property type="entry name" value="GeBP-like_DBD"/>
    <property type="match status" value="1"/>
</dbReference>
<feature type="compositionally biased region" description="Acidic residues" evidence="2">
    <location>
        <begin position="44"/>
        <end position="63"/>
    </location>
</feature>
<organism evidence="4 5">
    <name type="scientific">Ricinus communis</name>
    <name type="common">Castor bean</name>
    <dbReference type="NCBI Taxonomy" id="3988"/>
    <lineage>
        <taxon>Eukaryota</taxon>
        <taxon>Viridiplantae</taxon>
        <taxon>Streptophyta</taxon>
        <taxon>Embryophyta</taxon>
        <taxon>Tracheophyta</taxon>
        <taxon>Spermatophyta</taxon>
        <taxon>Magnoliopsida</taxon>
        <taxon>eudicotyledons</taxon>
        <taxon>Gunneridae</taxon>
        <taxon>Pentapetalae</taxon>
        <taxon>rosids</taxon>
        <taxon>fabids</taxon>
        <taxon>Malpighiales</taxon>
        <taxon>Euphorbiaceae</taxon>
        <taxon>Acalyphoideae</taxon>
        <taxon>Acalypheae</taxon>
        <taxon>Ricinus</taxon>
    </lineage>
</organism>
<evidence type="ECO:0000313" key="5">
    <source>
        <dbReference type="Proteomes" id="UP000008311"/>
    </source>
</evidence>
<dbReference type="OMA" id="SMKSSED"/>